<dbReference type="AlphaFoldDB" id="A0A5J5JU03"/>
<dbReference type="PANTHER" id="PTHR30055:SF234">
    <property type="entry name" value="HTH-TYPE TRANSCRIPTIONAL REGULATOR BETI"/>
    <property type="match status" value="1"/>
</dbReference>
<dbReference type="Proteomes" id="UP000327011">
    <property type="component" value="Unassembled WGS sequence"/>
</dbReference>
<evidence type="ECO:0000313" key="7">
    <source>
        <dbReference type="EMBL" id="KAA9373684.1"/>
    </source>
</evidence>
<sequence>MARVRRMSSARRAPQERGQAAERTRERILRAAVEEFGAKGYAGARTASIAERAGVNQQLISYYFGGKQGLVEELRRRWARGQEGVTPPGATYAESVAAHLDATLDNPDWSRLVIWQALGDSPAGTSDSPAGENDDEWAAAQRARLREAVERTRTRQEEGEITDELDAEFVLLVAYALTFAPIALPRVVEGIVGADPLSKEYREWVVGQLAAMTRRRS</sequence>
<evidence type="ECO:0000313" key="8">
    <source>
        <dbReference type="Proteomes" id="UP000327011"/>
    </source>
</evidence>
<reference evidence="7 8" key="1">
    <citation type="submission" date="2019-09" db="EMBL/GenBank/DDBJ databases">
        <title>Screening of Novel Bioactive Compounds from Soil-Associated.</title>
        <authorList>
            <person name="Gong X."/>
        </authorList>
    </citation>
    <scope>NUCLEOTIDE SEQUENCE [LARGE SCALE GENOMIC DNA]</scope>
    <source>
        <strain evidence="7 8">Gxj-6</strain>
    </source>
</reference>
<dbReference type="InterPro" id="IPR041467">
    <property type="entry name" value="Sco4008_C"/>
</dbReference>
<comment type="caution">
    <text evidence="7">The sequence shown here is derived from an EMBL/GenBank/DDBJ whole genome shotgun (WGS) entry which is preliminary data.</text>
</comment>
<dbReference type="GO" id="GO:0000976">
    <property type="term" value="F:transcription cis-regulatory region binding"/>
    <property type="evidence" value="ECO:0007669"/>
    <property type="project" value="TreeGrafter"/>
</dbReference>
<dbReference type="PANTHER" id="PTHR30055">
    <property type="entry name" value="HTH-TYPE TRANSCRIPTIONAL REGULATOR RUTR"/>
    <property type="match status" value="1"/>
</dbReference>
<evidence type="ECO:0000256" key="5">
    <source>
        <dbReference type="SAM" id="MobiDB-lite"/>
    </source>
</evidence>
<dbReference type="PROSITE" id="PS50977">
    <property type="entry name" value="HTH_TETR_2"/>
    <property type="match status" value="1"/>
</dbReference>
<keyword evidence="3" id="KW-0804">Transcription</keyword>
<protein>
    <submittedName>
        <fullName evidence="7">TetR/AcrR family transcriptional regulator</fullName>
    </submittedName>
</protein>
<dbReference type="InterPro" id="IPR036271">
    <property type="entry name" value="Tet_transcr_reg_TetR-rel_C_sf"/>
</dbReference>
<dbReference type="SUPFAM" id="SSF48498">
    <property type="entry name" value="Tetracyclin repressor-like, C-terminal domain"/>
    <property type="match status" value="1"/>
</dbReference>
<dbReference type="GO" id="GO:0003700">
    <property type="term" value="F:DNA-binding transcription factor activity"/>
    <property type="evidence" value="ECO:0007669"/>
    <property type="project" value="TreeGrafter"/>
</dbReference>
<dbReference type="Pfam" id="PF00440">
    <property type="entry name" value="TetR_N"/>
    <property type="match status" value="1"/>
</dbReference>
<keyword evidence="2 4" id="KW-0238">DNA-binding</keyword>
<dbReference type="InterPro" id="IPR009057">
    <property type="entry name" value="Homeodomain-like_sf"/>
</dbReference>
<evidence type="ECO:0000256" key="1">
    <source>
        <dbReference type="ARBA" id="ARBA00023015"/>
    </source>
</evidence>
<feature type="DNA-binding region" description="H-T-H motif" evidence="4">
    <location>
        <begin position="45"/>
        <end position="64"/>
    </location>
</feature>
<dbReference type="Gene3D" id="1.10.357.10">
    <property type="entry name" value="Tetracycline Repressor, domain 2"/>
    <property type="match status" value="1"/>
</dbReference>
<dbReference type="Pfam" id="PF17926">
    <property type="entry name" value="TetR_C_21"/>
    <property type="match status" value="1"/>
</dbReference>
<dbReference type="InterPro" id="IPR001647">
    <property type="entry name" value="HTH_TetR"/>
</dbReference>
<keyword evidence="1" id="KW-0805">Transcription regulation</keyword>
<evidence type="ECO:0000256" key="3">
    <source>
        <dbReference type="ARBA" id="ARBA00023163"/>
    </source>
</evidence>
<dbReference type="InterPro" id="IPR050109">
    <property type="entry name" value="HTH-type_TetR-like_transc_reg"/>
</dbReference>
<evidence type="ECO:0000256" key="2">
    <source>
        <dbReference type="ARBA" id="ARBA00023125"/>
    </source>
</evidence>
<gene>
    <name evidence="7" type="ORF">F5972_34430</name>
</gene>
<evidence type="ECO:0000259" key="6">
    <source>
        <dbReference type="PROSITE" id="PS50977"/>
    </source>
</evidence>
<accession>A0A5J5JU03</accession>
<feature type="region of interest" description="Disordered" evidence="5">
    <location>
        <begin position="1"/>
        <end position="24"/>
    </location>
</feature>
<dbReference type="PRINTS" id="PR00455">
    <property type="entry name" value="HTHTETR"/>
</dbReference>
<dbReference type="SUPFAM" id="SSF46689">
    <property type="entry name" value="Homeodomain-like"/>
    <property type="match status" value="1"/>
</dbReference>
<feature type="compositionally biased region" description="Basic and acidic residues" evidence="5">
    <location>
        <begin position="13"/>
        <end position="24"/>
    </location>
</feature>
<organism evidence="7 8">
    <name type="scientific">Microbispora cellulosiformans</name>
    <dbReference type="NCBI Taxonomy" id="2614688"/>
    <lineage>
        <taxon>Bacteria</taxon>
        <taxon>Bacillati</taxon>
        <taxon>Actinomycetota</taxon>
        <taxon>Actinomycetes</taxon>
        <taxon>Streptosporangiales</taxon>
        <taxon>Streptosporangiaceae</taxon>
        <taxon>Microbispora</taxon>
    </lineage>
</organism>
<feature type="domain" description="HTH tetR-type" evidence="6">
    <location>
        <begin position="22"/>
        <end position="82"/>
    </location>
</feature>
<keyword evidence="8" id="KW-1185">Reference proteome</keyword>
<name>A0A5J5JU03_9ACTN</name>
<proteinExistence type="predicted"/>
<evidence type="ECO:0000256" key="4">
    <source>
        <dbReference type="PROSITE-ProRule" id="PRU00335"/>
    </source>
</evidence>
<dbReference type="EMBL" id="VYTZ01000021">
    <property type="protein sequence ID" value="KAA9373684.1"/>
    <property type="molecule type" value="Genomic_DNA"/>
</dbReference>